<evidence type="ECO:0000313" key="10">
    <source>
        <dbReference type="Proteomes" id="UP000193925"/>
    </source>
</evidence>
<dbReference type="PANTHER" id="PTHR43794">
    <property type="entry name" value="AMINOHYDROLASE SSNA-RELATED"/>
    <property type="match status" value="1"/>
</dbReference>
<feature type="domain" description="Aminodeoxyfutalosine deaminase/Imidazolonepropionase-like composite" evidence="7">
    <location>
        <begin position="33"/>
        <end position="54"/>
    </location>
</feature>
<dbReference type="Proteomes" id="UP000193925">
    <property type="component" value="Chromosome AFERRI"/>
</dbReference>
<dbReference type="Gene3D" id="3.20.20.140">
    <property type="entry name" value="Metal-dependent hydrolases"/>
    <property type="match status" value="1"/>
</dbReference>
<sequence length="448" mass="48564">MALEKSGMQSVDLIIRARWIVPIRPQTVLHDHALAVHNGHIIAIGPAEDIRARYVASTTTRLDHHVLMPGLVNAHTHAAMTLMRGLADDLPLMTWLNEHIWPVEGRFVSPEFVAMGTELAIAEMLRGGTTTFNDMYFFPEAAAEVAHRMGMRATVGHVVIDFPTAYAANADACLQAAADLLPRLRKIPLIRQSIAPHAPYTVGDAGLRGARDLAKAEALPVHMHVHETAYEVQEATDRDGMRPLARLARLGLLDQHFLAVHMTQLNDEDLAICRGSGLYVAHCPESNLKLASGMTPVATLRKQGTPLAIGTDGAASNNDLDMLGELRTAALLAKGVSGDPTAFPAWEALEAATQGGAEAIGWGAETGSLEPGKAADCIAIDLDHPATFPVYDPVSQVAYCAGRDQVSHVWVQGKLRIAEGRSVDWDTQDLFARARDWVQRIREKDNDA</sequence>
<comment type="catalytic activity">
    <reaction evidence="5">
        <text>S-methyl-5'-thioadenosine + H2O + H(+) = S-methyl-5'-thioinosine + NH4(+)</text>
        <dbReference type="Rhea" id="RHEA:25025"/>
        <dbReference type="ChEBI" id="CHEBI:15377"/>
        <dbReference type="ChEBI" id="CHEBI:15378"/>
        <dbReference type="ChEBI" id="CHEBI:17509"/>
        <dbReference type="ChEBI" id="CHEBI:28938"/>
        <dbReference type="ChEBI" id="CHEBI:48595"/>
        <dbReference type="EC" id="3.5.4.31"/>
    </reaction>
</comment>
<dbReference type="Gene3D" id="2.30.40.10">
    <property type="entry name" value="Urease, subunit C, domain 1"/>
    <property type="match status" value="1"/>
</dbReference>
<dbReference type="Pfam" id="PF22039">
    <property type="entry name" value="HUTI_composite_bact"/>
    <property type="match status" value="1"/>
</dbReference>
<feature type="binding site" evidence="5">
    <location>
        <position position="197"/>
    </location>
    <ligand>
        <name>substrate</name>
    </ligand>
</feature>
<feature type="binding site" evidence="5">
    <location>
        <position position="224"/>
    </location>
    <ligand>
        <name>Zn(2+)</name>
        <dbReference type="ChEBI" id="CHEBI:29105"/>
    </ligand>
</feature>
<reference evidence="8" key="2">
    <citation type="submission" date="2014-07" db="EMBL/GenBank/DDBJ databases">
        <title>Initial genome analysis of the psychrotolerant acidophile Acidithiobacillus ferrivorans CF27: insights into iron and sulfur oxidation pathways and into biofilm formation.</title>
        <authorList>
            <person name="Talla E."/>
            <person name="Hedrich S."/>
            <person name="Mangenot S."/>
            <person name="Ji B."/>
            <person name="Johnson D.B."/>
            <person name="Barbe V."/>
            <person name="Bonnefoy V."/>
        </authorList>
    </citation>
    <scope>NUCLEOTIDE SEQUENCE [LARGE SCALE GENOMIC DNA]</scope>
    <source>
        <strain evidence="8">CF27</strain>
    </source>
</reference>
<evidence type="ECO:0000259" key="6">
    <source>
        <dbReference type="Pfam" id="PF01979"/>
    </source>
</evidence>
<feature type="binding site" evidence="5">
    <location>
        <position position="77"/>
    </location>
    <ligand>
        <name>Zn(2+)</name>
        <dbReference type="ChEBI" id="CHEBI:29105"/>
    </ligand>
</feature>
<dbReference type="SUPFAM" id="SSF51338">
    <property type="entry name" value="Composite domain of metallo-dependent hydrolases"/>
    <property type="match status" value="1"/>
</dbReference>
<dbReference type="PANTHER" id="PTHR43794:SF11">
    <property type="entry name" value="AMIDOHYDROLASE-RELATED DOMAIN-CONTAINING PROTEIN"/>
    <property type="match status" value="1"/>
</dbReference>
<dbReference type="HAMAP" id="MF_01281">
    <property type="entry name" value="MTA_SAH_deamin"/>
    <property type="match status" value="1"/>
</dbReference>
<evidence type="ECO:0000256" key="1">
    <source>
        <dbReference type="ARBA" id="ARBA00006745"/>
    </source>
</evidence>
<organism evidence="8">
    <name type="scientific">Acidithiobacillus ferrivorans</name>
    <dbReference type="NCBI Taxonomy" id="160808"/>
    <lineage>
        <taxon>Bacteria</taxon>
        <taxon>Pseudomonadati</taxon>
        <taxon>Pseudomonadota</taxon>
        <taxon>Acidithiobacillia</taxon>
        <taxon>Acidithiobacillales</taxon>
        <taxon>Acidithiobacillaceae</taxon>
        <taxon>Acidithiobacillus</taxon>
    </lineage>
</organism>
<dbReference type="Pfam" id="PF01979">
    <property type="entry name" value="Amidohydro_1"/>
    <property type="match status" value="1"/>
</dbReference>
<dbReference type="FunFam" id="3.20.20.140:FF:000014">
    <property type="entry name" value="5-methylthioadenosine/S-adenosylhomocysteine deaminase"/>
    <property type="match status" value="1"/>
</dbReference>
<gene>
    <name evidence="5 8" type="primary">mtaD</name>
    <name evidence="8" type="ORF">AFERRI_10257</name>
    <name evidence="9" type="ORF">AFERRI_11057</name>
</gene>
<dbReference type="EMBL" id="LT841305">
    <property type="protein sequence ID" value="SMH65022.1"/>
    <property type="molecule type" value="Genomic_DNA"/>
</dbReference>
<dbReference type="InterPro" id="IPR054418">
    <property type="entry name" value="MQNX/HUTI_composite_N"/>
</dbReference>
<evidence type="ECO:0000256" key="3">
    <source>
        <dbReference type="ARBA" id="ARBA00022801"/>
    </source>
</evidence>
<accession>A0A060V1B8</accession>
<evidence type="ECO:0000313" key="8">
    <source>
        <dbReference type="EMBL" id="CDQ12434.1"/>
    </source>
</evidence>
<keyword evidence="4 5" id="KW-0862">Zinc</keyword>
<evidence type="ECO:0000256" key="5">
    <source>
        <dbReference type="HAMAP-Rule" id="MF_01281"/>
    </source>
</evidence>
<evidence type="ECO:0000313" key="9">
    <source>
        <dbReference type="EMBL" id="SMH65022.1"/>
    </source>
</evidence>
<keyword evidence="10" id="KW-1185">Reference proteome</keyword>
<dbReference type="InterPro" id="IPR011059">
    <property type="entry name" value="Metal-dep_hydrolase_composite"/>
</dbReference>
<feature type="binding site" evidence="5">
    <location>
        <position position="75"/>
    </location>
    <ligand>
        <name>Zn(2+)</name>
        <dbReference type="ChEBI" id="CHEBI:29105"/>
    </ligand>
</feature>
<evidence type="ECO:0000259" key="7">
    <source>
        <dbReference type="Pfam" id="PF22039"/>
    </source>
</evidence>
<dbReference type="RefSeq" id="WP_231550986.1">
    <property type="nucleotide sequence ID" value="NZ_CCCS020000001.1"/>
</dbReference>
<name>A0A060V1B8_9PROT</name>
<dbReference type="CDD" id="cd01298">
    <property type="entry name" value="ATZ_TRZ_like"/>
    <property type="match status" value="1"/>
</dbReference>
<comment type="function">
    <text evidence="5">Catalyzes the deamination of 5-methylthioadenosine and S-adenosyl-L-homocysteine into 5-methylthioinosine and S-inosyl-L-homocysteine, respectively. Is also able to deaminate adenosine.</text>
</comment>
<dbReference type="InterPro" id="IPR006680">
    <property type="entry name" value="Amidohydro-rel"/>
</dbReference>
<dbReference type="NCBIfam" id="NF006549">
    <property type="entry name" value="PRK09045.1"/>
    <property type="match status" value="1"/>
</dbReference>
<dbReference type="InterPro" id="IPR050287">
    <property type="entry name" value="MTA/SAH_deaminase"/>
</dbReference>
<comment type="caution">
    <text evidence="5">Lacks conserved residue(s) required for the propagation of feature annotation.</text>
</comment>
<protein>
    <recommendedName>
        <fullName evidence="5">5-methylthioadenosine/S-adenosylhomocysteine deaminase</fullName>
        <shortName evidence="5">MTA/SAH deaminase</shortName>
        <ecNumber evidence="5">3.5.4.28</ecNumber>
        <ecNumber evidence="5">3.5.4.31</ecNumber>
    </recommendedName>
</protein>
<feature type="domain" description="Amidohydrolase-related" evidence="6">
    <location>
        <begin position="66"/>
        <end position="415"/>
    </location>
</feature>
<keyword evidence="3 5" id="KW-0378">Hydrolase</keyword>
<evidence type="ECO:0000256" key="2">
    <source>
        <dbReference type="ARBA" id="ARBA00022723"/>
    </source>
</evidence>
<keyword evidence="2 5" id="KW-0479">Metal-binding</keyword>
<dbReference type="InterPro" id="IPR032466">
    <property type="entry name" value="Metal_Hydrolase"/>
</dbReference>
<comment type="similarity">
    <text evidence="1">Belongs to the metallo-dependent hydrolases superfamily. ATZ/TRZ family.</text>
</comment>
<comment type="cofactor">
    <cofactor evidence="5">
        <name>Zn(2+)</name>
        <dbReference type="ChEBI" id="CHEBI:29105"/>
    </cofactor>
    <text evidence="5">Binds 1 zinc ion per subunit.</text>
</comment>
<feature type="binding site" evidence="5">
    <location>
        <position position="104"/>
    </location>
    <ligand>
        <name>substrate</name>
    </ligand>
</feature>
<feature type="binding site" evidence="5">
    <location>
        <position position="227"/>
    </location>
    <ligand>
        <name>substrate</name>
    </ligand>
</feature>
<reference evidence="9 10" key="3">
    <citation type="submission" date="2017-03" db="EMBL/GenBank/DDBJ databases">
        <authorList>
            <person name="Regsiter A."/>
            <person name="William W."/>
        </authorList>
    </citation>
    <scope>NUCLEOTIDE SEQUENCE [LARGE SCALE GENOMIC DNA]</scope>
    <source>
        <strain evidence="9">PRJEB5721</strain>
    </source>
</reference>
<dbReference type="EC" id="3.5.4.31" evidence="5"/>
<evidence type="ECO:0000256" key="4">
    <source>
        <dbReference type="ARBA" id="ARBA00022833"/>
    </source>
</evidence>
<comment type="catalytic activity">
    <reaction evidence="5">
        <text>S-adenosyl-L-homocysteine + H2O + H(+) = S-inosyl-L-homocysteine + NH4(+)</text>
        <dbReference type="Rhea" id="RHEA:20716"/>
        <dbReference type="ChEBI" id="CHEBI:15377"/>
        <dbReference type="ChEBI" id="CHEBI:15378"/>
        <dbReference type="ChEBI" id="CHEBI:28938"/>
        <dbReference type="ChEBI" id="CHEBI:57856"/>
        <dbReference type="ChEBI" id="CHEBI:57985"/>
        <dbReference type="EC" id="3.5.4.28"/>
    </reaction>
</comment>
<comment type="similarity">
    <text evidence="5">Belongs to the metallo-dependent hydrolases superfamily. MTA/SAH deaminase family.</text>
</comment>
<dbReference type="GO" id="GO:0090614">
    <property type="term" value="F:5'-methylthioadenosine deaminase activity"/>
    <property type="evidence" value="ECO:0007669"/>
    <property type="project" value="UniProtKB-UniRule"/>
</dbReference>
<dbReference type="GO" id="GO:0050270">
    <property type="term" value="F:S-adenosylhomocysteine deaminase activity"/>
    <property type="evidence" value="ECO:0007669"/>
    <property type="project" value="UniProtKB-UniRule"/>
</dbReference>
<dbReference type="EC" id="3.5.4.28" evidence="5"/>
<proteinExistence type="inferred from homology"/>
<feature type="binding site" evidence="5">
    <location>
        <position position="312"/>
    </location>
    <ligand>
        <name>Zn(2+)</name>
        <dbReference type="ChEBI" id="CHEBI:29105"/>
    </ligand>
</feature>
<dbReference type="EMBL" id="CCCS020000001">
    <property type="protein sequence ID" value="CDQ12434.1"/>
    <property type="molecule type" value="Genomic_DNA"/>
</dbReference>
<dbReference type="SUPFAM" id="SSF51556">
    <property type="entry name" value="Metallo-dependent hydrolases"/>
    <property type="match status" value="1"/>
</dbReference>
<dbReference type="InterPro" id="IPR023512">
    <property type="entry name" value="Deaminase_MtaD/DadD"/>
</dbReference>
<dbReference type="GO" id="GO:0046872">
    <property type="term" value="F:metal ion binding"/>
    <property type="evidence" value="ECO:0007669"/>
    <property type="project" value="UniProtKB-KW"/>
</dbReference>
<feature type="binding site" evidence="5">
    <location>
        <position position="312"/>
    </location>
    <ligand>
        <name>substrate</name>
    </ligand>
</feature>
<dbReference type="AlphaFoldDB" id="A0A060V1B8"/>
<reference evidence="8" key="1">
    <citation type="submission" date="2014-03" db="EMBL/GenBank/DDBJ databases">
        <authorList>
            <person name="Genoscope - CEA"/>
        </authorList>
    </citation>
    <scope>NUCLEOTIDE SEQUENCE [LARGE SCALE GENOMIC DNA]</scope>
    <source>
        <strain evidence="8">CF27</strain>
    </source>
</reference>